<dbReference type="OrthoDB" id="290122at2"/>
<keyword evidence="1" id="KW-0472">Membrane</keyword>
<dbReference type="InterPro" id="IPR027282">
    <property type="entry name" value="TPS"/>
</dbReference>
<sequence>MYREIGEIRVLRIINKSGGDRTRVADVRRVAAFPGRALCAASLLAFAVGAAAQTHESGAQPLSAQRHQAQQLDELRQQMLDRPDVLSAKPTNESDTLRFPAETPCFDIHAIEWRGTDAFPWLRDAVPIDRACIGRNGLSLLREWVGRRLIARGYITSLVSIPPQNLSTGRLIIEVLPGRIGAIDDTRGRIGWTPIVFPRGGHVLLNVRDLDQALENVRRLPGQAATAFDLVPGASLGDTDIVIRHPDDARRVRFVATADNGGLDATGRNQLGAIVSIDSPLRLYDQLIVTYNTDAALRNKSLGSQAKSAAWNVPIGYASFALGISEWSSRQTLVADLPGVVVPPLGQRTRRYEAGIGYVPYRSGHGKTTLRFKVARREDRSWFGPIQLDVFRHDIVSYEVSAAHREKFARATVDASVGMRSSLAGLSAFPGRVNGQTTWDGRYRVYTATLGADAPFRIGARPFGYRGFLQFQYAPGALPSTEYLQIGGRYTVRGFDGNQTLAGDSGWFWRNELATPWFGAHEAYVALDAGLVTGAGSREGAGREGRTLIGAALGVRGSYRMLGYDVALGMPLRKPGALRTAQPTFDVLLTSRF</sequence>
<evidence type="ECO:0000313" key="6">
    <source>
        <dbReference type="EMBL" id="ACB66183.1"/>
    </source>
</evidence>
<dbReference type="Pfam" id="PF08479">
    <property type="entry name" value="POTRA_2"/>
    <property type="match status" value="1"/>
</dbReference>
<keyword evidence="1" id="KW-1134">Transmembrane beta strand</keyword>
<dbReference type="PANTHER" id="PTHR34597">
    <property type="entry name" value="SLR1661 PROTEIN"/>
    <property type="match status" value="1"/>
</dbReference>
<dbReference type="Gene3D" id="3.10.20.310">
    <property type="entry name" value="membrane protein fhac"/>
    <property type="match status" value="1"/>
</dbReference>
<evidence type="ECO:0000259" key="5">
    <source>
        <dbReference type="Pfam" id="PF08479"/>
    </source>
</evidence>
<dbReference type="KEGG" id="bac:BamMC406_3716"/>
<proteinExistence type="predicted"/>
<dbReference type="RefSeq" id="WP_012365585.1">
    <property type="nucleotide sequence ID" value="NC_010552.1"/>
</dbReference>
<reference evidence="7" key="1">
    <citation type="submission" date="2008-04" db="EMBL/GenBank/DDBJ databases">
        <title>Complete sequence of chromosome 2 of Burkholderia ambifaria MC40-6.</title>
        <authorList>
            <person name="Copeland A."/>
            <person name="Lucas S."/>
            <person name="Lapidus A."/>
            <person name="Glavina del Rio T."/>
            <person name="Dalin E."/>
            <person name="Tice H."/>
            <person name="Pitluck S."/>
            <person name="Chain P."/>
            <person name="Malfatti S."/>
            <person name="Shin M."/>
            <person name="Vergez L."/>
            <person name="Lang D."/>
            <person name="Schmutz J."/>
            <person name="Larimer F."/>
            <person name="Land M."/>
            <person name="Hauser L."/>
            <person name="Kyrpides N."/>
            <person name="Lykidis A."/>
            <person name="Ramette A."/>
            <person name="Konstantinidis K."/>
            <person name="Tiedje J."/>
            <person name="Richardson P."/>
        </authorList>
    </citation>
    <scope>NUCLEOTIDE SEQUENCE [LARGE SCALE GENOMIC DNA]</scope>
    <source>
        <strain evidence="7">MC40-6</strain>
    </source>
</reference>
<evidence type="ECO:0000256" key="1">
    <source>
        <dbReference type="ARBA" id="ARBA00022452"/>
    </source>
</evidence>
<name>B1Z103_BURA4</name>
<dbReference type="InterPro" id="IPR005565">
    <property type="entry name" value="Hemolysn_activator_HlyB_C"/>
</dbReference>
<dbReference type="AlphaFoldDB" id="B1Z103"/>
<keyword evidence="2" id="KW-0812">Transmembrane</keyword>
<keyword evidence="3" id="KW-0998">Cell outer membrane</keyword>
<dbReference type="EMBL" id="CP001026">
    <property type="protein sequence ID" value="ACB66183.1"/>
    <property type="molecule type" value="Genomic_DNA"/>
</dbReference>
<evidence type="ECO:0000313" key="7">
    <source>
        <dbReference type="Proteomes" id="UP000001680"/>
    </source>
</evidence>
<dbReference type="PANTHER" id="PTHR34597:SF3">
    <property type="entry name" value="OUTER MEMBRANE TRANSPORTER CDIB"/>
    <property type="match status" value="1"/>
</dbReference>
<protein>
    <submittedName>
        <fullName evidence="6">Polypeptide-transport-associated domain protein ShlB-type</fullName>
    </submittedName>
</protein>
<feature type="domain" description="Haemolysin activator HlyB C-terminal" evidence="4">
    <location>
        <begin position="237"/>
        <end position="557"/>
    </location>
</feature>
<feature type="domain" description="Polypeptide-transport-associated ShlB-type" evidence="5">
    <location>
        <begin position="106"/>
        <end position="178"/>
    </location>
</feature>
<accession>B1Z103</accession>
<dbReference type="Pfam" id="PF03865">
    <property type="entry name" value="ShlB"/>
    <property type="match status" value="1"/>
</dbReference>
<gene>
    <name evidence="6" type="ordered locus">BamMC406_3716</name>
</gene>
<dbReference type="HOGENOM" id="CLU_020581_2_0_4"/>
<dbReference type="GO" id="GO:0098046">
    <property type="term" value="C:type V protein secretion system complex"/>
    <property type="evidence" value="ECO:0007669"/>
    <property type="project" value="TreeGrafter"/>
</dbReference>
<evidence type="ECO:0000256" key="3">
    <source>
        <dbReference type="ARBA" id="ARBA00023237"/>
    </source>
</evidence>
<dbReference type="GO" id="GO:0046819">
    <property type="term" value="P:protein secretion by the type V secretion system"/>
    <property type="evidence" value="ECO:0007669"/>
    <property type="project" value="TreeGrafter"/>
</dbReference>
<dbReference type="PIRSF" id="PIRSF029745">
    <property type="entry name" value="FhaC"/>
    <property type="match status" value="1"/>
</dbReference>
<dbReference type="InterPro" id="IPR051544">
    <property type="entry name" value="TPS_OM_transporter"/>
</dbReference>
<evidence type="ECO:0000256" key="2">
    <source>
        <dbReference type="ARBA" id="ARBA00022692"/>
    </source>
</evidence>
<dbReference type="Gene3D" id="2.40.160.50">
    <property type="entry name" value="membrane protein fhac: a member of the omp85/tpsb transporter family"/>
    <property type="match status" value="1"/>
</dbReference>
<organism evidence="6 7">
    <name type="scientific">Burkholderia ambifaria (strain MC40-6)</name>
    <dbReference type="NCBI Taxonomy" id="398577"/>
    <lineage>
        <taxon>Bacteria</taxon>
        <taxon>Pseudomonadati</taxon>
        <taxon>Pseudomonadota</taxon>
        <taxon>Betaproteobacteria</taxon>
        <taxon>Burkholderiales</taxon>
        <taxon>Burkholderiaceae</taxon>
        <taxon>Burkholderia</taxon>
        <taxon>Burkholderia cepacia complex</taxon>
    </lineage>
</organism>
<dbReference type="Proteomes" id="UP000001680">
    <property type="component" value="Chromosome 2"/>
</dbReference>
<evidence type="ECO:0000259" key="4">
    <source>
        <dbReference type="Pfam" id="PF03865"/>
    </source>
</evidence>
<dbReference type="InterPro" id="IPR013686">
    <property type="entry name" value="Polypept-transport_assoc_ShlB"/>
</dbReference>
<dbReference type="GO" id="GO:0008320">
    <property type="term" value="F:protein transmembrane transporter activity"/>
    <property type="evidence" value="ECO:0007669"/>
    <property type="project" value="TreeGrafter"/>
</dbReference>